<dbReference type="AlphaFoldDB" id="A0A9N9RE41"/>
<gene>
    <name evidence="2" type="ORF">DIATSA_LOCUS11876</name>
</gene>
<dbReference type="EMBL" id="OU893337">
    <property type="protein sequence ID" value="CAG9794508.1"/>
    <property type="molecule type" value="Genomic_DNA"/>
</dbReference>
<dbReference type="Proteomes" id="UP001153714">
    <property type="component" value="Chromosome 6"/>
</dbReference>
<reference evidence="2" key="1">
    <citation type="submission" date="2021-12" db="EMBL/GenBank/DDBJ databases">
        <authorList>
            <person name="King R."/>
        </authorList>
    </citation>
    <scope>NUCLEOTIDE SEQUENCE</scope>
</reference>
<sequence length="94" mass="10181">MYKHYITKVVEDDGRVSPASADDVTDRPSSTKSGDSDYPEPSTKQVSTDKDTTSPESNSLLDPSVLSDFTTQALVLTVLATLVKYTTGELCCCR</sequence>
<evidence type="ECO:0000256" key="1">
    <source>
        <dbReference type="SAM" id="MobiDB-lite"/>
    </source>
</evidence>
<dbReference type="OrthoDB" id="28245at2759"/>
<proteinExistence type="predicted"/>
<reference evidence="2" key="2">
    <citation type="submission" date="2022-10" db="EMBL/GenBank/DDBJ databases">
        <authorList>
            <consortium name="ENA_rothamsted_submissions"/>
            <consortium name="culmorum"/>
            <person name="King R."/>
        </authorList>
    </citation>
    <scope>NUCLEOTIDE SEQUENCE</scope>
</reference>
<evidence type="ECO:0000313" key="2">
    <source>
        <dbReference type="EMBL" id="CAG9794508.1"/>
    </source>
</evidence>
<protein>
    <submittedName>
        <fullName evidence="2">Uncharacterized protein</fullName>
    </submittedName>
</protein>
<evidence type="ECO:0000313" key="3">
    <source>
        <dbReference type="Proteomes" id="UP001153714"/>
    </source>
</evidence>
<keyword evidence="3" id="KW-1185">Reference proteome</keyword>
<name>A0A9N9RE41_9NEOP</name>
<feature type="region of interest" description="Disordered" evidence="1">
    <location>
        <begin position="13"/>
        <end position="63"/>
    </location>
</feature>
<organism evidence="2 3">
    <name type="scientific">Diatraea saccharalis</name>
    <name type="common">sugarcane borer</name>
    <dbReference type="NCBI Taxonomy" id="40085"/>
    <lineage>
        <taxon>Eukaryota</taxon>
        <taxon>Metazoa</taxon>
        <taxon>Ecdysozoa</taxon>
        <taxon>Arthropoda</taxon>
        <taxon>Hexapoda</taxon>
        <taxon>Insecta</taxon>
        <taxon>Pterygota</taxon>
        <taxon>Neoptera</taxon>
        <taxon>Endopterygota</taxon>
        <taxon>Lepidoptera</taxon>
        <taxon>Glossata</taxon>
        <taxon>Ditrysia</taxon>
        <taxon>Pyraloidea</taxon>
        <taxon>Crambidae</taxon>
        <taxon>Crambinae</taxon>
        <taxon>Diatraea</taxon>
    </lineage>
</organism>
<accession>A0A9N9RE41</accession>